<proteinExistence type="predicted"/>
<accession>A0A2G5D2W9</accession>
<keyword evidence="1" id="KW-1133">Transmembrane helix</keyword>
<organism evidence="2 3">
    <name type="scientific">Aquilegia coerulea</name>
    <name type="common">Rocky mountain columbine</name>
    <dbReference type="NCBI Taxonomy" id="218851"/>
    <lineage>
        <taxon>Eukaryota</taxon>
        <taxon>Viridiplantae</taxon>
        <taxon>Streptophyta</taxon>
        <taxon>Embryophyta</taxon>
        <taxon>Tracheophyta</taxon>
        <taxon>Spermatophyta</taxon>
        <taxon>Magnoliopsida</taxon>
        <taxon>Ranunculales</taxon>
        <taxon>Ranunculaceae</taxon>
        <taxon>Thalictroideae</taxon>
        <taxon>Aquilegia</taxon>
    </lineage>
</organism>
<evidence type="ECO:0000313" key="3">
    <source>
        <dbReference type="Proteomes" id="UP000230069"/>
    </source>
</evidence>
<feature type="transmembrane region" description="Helical" evidence="1">
    <location>
        <begin position="181"/>
        <end position="207"/>
    </location>
</feature>
<dbReference type="Proteomes" id="UP000230069">
    <property type="component" value="Unassembled WGS sequence"/>
</dbReference>
<evidence type="ECO:0000313" key="2">
    <source>
        <dbReference type="EMBL" id="PIA37856.1"/>
    </source>
</evidence>
<dbReference type="EMBL" id="KZ305046">
    <property type="protein sequence ID" value="PIA37856.1"/>
    <property type="molecule type" value="Genomic_DNA"/>
</dbReference>
<keyword evidence="3" id="KW-1185">Reference proteome</keyword>
<dbReference type="EMBL" id="KZ305046">
    <property type="protein sequence ID" value="PIA37858.1"/>
    <property type="molecule type" value="Genomic_DNA"/>
</dbReference>
<reference evidence="2 3" key="1">
    <citation type="submission" date="2017-09" db="EMBL/GenBank/DDBJ databases">
        <title>WGS assembly of Aquilegia coerulea Goldsmith.</title>
        <authorList>
            <person name="Hodges S."/>
            <person name="Kramer E."/>
            <person name="Nordborg M."/>
            <person name="Tomkins J."/>
            <person name="Borevitz J."/>
            <person name="Derieg N."/>
            <person name="Yan J."/>
            <person name="Mihaltcheva S."/>
            <person name="Hayes R.D."/>
            <person name="Rokhsar D."/>
        </authorList>
    </citation>
    <scope>NUCLEOTIDE SEQUENCE [LARGE SCALE GENOMIC DNA]</scope>
    <source>
        <strain evidence="3">cv. Goldsmith</strain>
    </source>
</reference>
<keyword evidence="1" id="KW-0472">Membrane</keyword>
<name>A0A2G5D2W9_AQUCA</name>
<sequence>MENSTRFVQQFSQEQLERVRFYEKRKYEYRKEGLELRKKANKVIIEHMKWYFFWIGSQSAFYRQTLHYEQWSSFWKLMLSGFLIASVHSWNTYSRINYIIYDVDRLLQRDEVLRSDVDTLTTSVRNSMERFQVTHYSGGGPTVVSDARILPHTLDHGECLSLLALLEKLVKEPSVGSNFRFIYGNLVTLLALFGMCFYIGLTAVSYYTMKGNEGWKYNDLNFELFNAT</sequence>
<protein>
    <submittedName>
        <fullName evidence="2">Uncharacterized protein</fullName>
    </submittedName>
</protein>
<gene>
    <name evidence="2" type="ORF">AQUCO_02900004v1</name>
</gene>
<dbReference type="EMBL" id="KZ305046">
    <property type="protein sequence ID" value="PIA37855.1"/>
    <property type="molecule type" value="Genomic_DNA"/>
</dbReference>
<evidence type="ECO:0000256" key="1">
    <source>
        <dbReference type="SAM" id="Phobius"/>
    </source>
</evidence>
<keyword evidence="1" id="KW-0812">Transmembrane</keyword>
<dbReference type="AlphaFoldDB" id="A0A2G5D2W9"/>